<protein>
    <submittedName>
        <fullName evidence="1">Uncharacterized protein</fullName>
    </submittedName>
</protein>
<gene>
    <name evidence="1" type="ORF">UT11_C0013G0009</name>
</gene>
<evidence type="ECO:0000313" key="1">
    <source>
        <dbReference type="EMBL" id="KKQ90065.1"/>
    </source>
</evidence>
<dbReference type="EMBL" id="LBVO01000013">
    <property type="protein sequence ID" value="KKQ90065.1"/>
    <property type="molecule type" value="Genomic_DNA"/>
</dbReference>
<dbReference type="AlphaFoldDB" id="A0A0G0LQ04"/>
<name>A0A0G0LQ04_9BACT</name>
<comment type="caution">
    <text evidence="1">The sequence shown here is derived from an EMBL/GenBank/DDBJ whole genome shotgun (WGS) entry which is preliminary data.</text>
</comment>
<accession>A0A0G0LQ04</accession>
<dbReference type="Proteomes" id="UP000033934">
    <property type="component" value="Unassembled WGS sequence"/>
</dbReference>
<sequence>MEPELLARKITDLISKEAFKLFRNKKFRRLTNFRNIKQIEQDRIFNELAVTGICLAMLMFETASEVKRDSQQNEEAQFLQLLSGELKFCYGSILKEIRVEEEFVVDWRTLTEMRLKEYQENFEESKTMFDFKKQNPWISICSIGGFLHITRSKGQPNDLLFKIILNWVGNLSLKMLKLTLNYS</sequence>
<evidence type="ECO:0000313" key="2">
    <source>
        <dbReference type="Proteomes" id="UP000033934"/>
    </source>
</evidence>
<proteinExistence type="predicted"/>
<reference evidence="1 2" key="1">
    <citation type="journal article" date="2015" name="Nature">
        <title>rRNA introns, odd ribosomes, and small enigmatic genomes across a large radiation of phyla.</title>
        <authorList>
            <person name="Brown C.T."/>
            <person name="Hug L.A."/>
            <person name="Thomas B.C."/>
            <person name="Sharon I."/>
            <person name="Castelle C.J."/>
            <person name="Singh A."/>
            <person name="Wilkins M.J."/>
            <person name="Williams K.H."/>
            <person name="Banfield J.F."/>
        </authorList>
    </citation>
    <scope>NUCLEOTIDE SEQUENCE [LARGE SCALE GENOMIC DNA]</scope>
</reference>
<organism evidence="1 2">
    <name type="scientific">Berkelbacteria bacterium GW2011_GWA2_38_9</name>
    <dbReference type="NCBI Taxonomy" id="1618334"/>
    <lineage>
        <taxon>Bacteria</taxon>
        <taxon>Candidatus Berkelbacteria</taxon>
    </lineage>
</organism>